<organism evidence="2 3">
    <name type="scientific">Neurospora hispaniola</name>
    <dbReference type="NCBI Taxonomy" id="588809"/>
    <lineage>
        <taxon>Eukaryota</taxon>
        <taxon>Fungi</taxon>
        <taxon>Dikarya</taxon>
        <taxon>Ascomycota</taxon>
        <taxon>Pezizomycotina</taxon>
        <taxon>Sordariomycetes</taxon>
        <taxon>Sordariomycetidae</taxon>
        <taxon>Sordariales</taxon>
        <taxon>Sordariaceae</taxon>
        <taxon>Neurospora</taxon>
    </lineage>
</organism>
<evidence type="ECO:0000313" key="3">
    <source>
        <dbReference type="Proteomes" id="UP001285908"/>
    </source>
</evidence>
<dbReference type="EMBL" id="JAULSX010000003">
    <property type="protein sequence ID" value="KAK3494416.1"/>
    <property type="molecule type" value="Genomic_DNA"/>
</dbReference>
<accession>A0AAJ0I9F7</accession>
<dbReference type="AlphaFoldDB" id="A0AAJ0I9F7"/>
<gene>
    <name evidence="2" type="ORF">B0T23DRAFT_439833</name>
</gene>
<dbReference type="Proteomes" id="UP001285908">
    <property type="component" value="Unassembled WGS sequence"/>
</dbReference>
<feature type="compositionally biased region" description="Polar residues" evidence="1">
    <location>
        <begin position="25"/>
        <end position="44"/>
    </location>
</feature>
<protein>
    <submittedName>
        <fullName evidence="2">Uncharacterized protein</fullName>
    </submittedName>
</protein>
<evidence type="ECO:0000313" key="2">
    <source>
        <dbReference type="EMBL" id="KAK3494416.1"/>
    </source>
</evidence>
<comment type="caution">
    <text evidence="2">The sequence shown here is derived from an EMBL/GenBank/DDBJ whole genome shotgun (WGS) entry which is preliminary data.</text>
</comment>
<evidence type="ECO:0000256" key="1">
    <source>
        <dbReference type="SAM" id="MobiDB-lite"/>
    </source>
</evidence>
<name>A0AAJ0I9F7_9PEZI</name>
<feature type="region of interest" description="Disordered" evidence="1">
    <location>
        <begin position="25"/>
        <end position="46"/>
    </location>
</feature>
<dbReference type="RefSeq" id="XP_062693845.1">
    <property type="nucleotide sequence ID" value="XM_062840711.1"/>
</dbReference>
<keyword evidence="3" id="KW-1185">Reference proteome</keyword>
<proteinExistence type="predicted"/>
<sequence>MAGRAPQHALRVGCRAVPEALSKPAQQSRCLSSTVPRQGMSSQPTRRHLSLATYPVVSFNKTSSPELKEALETLREKVILPTYLPPELRQKIFNKKYEKELAHDPVTIQIDGQPQRFSYINMLTDMPNTPKNIRAALLSMKNGGDFANLSGLLEGMHRANRKLPYWLSAQIVRKACKAGHLQLILNMVRDVKRTGFTLERHETVNELLFWIQRFAWKSDYSEPETRKALREVQEILDALEGDERHMSKDRKRQQALTRFPYHRDPQFLAARLNLTAELAARRAVTGQTSEQQLNSANDVKNLVKYAEQLVRLWPADKALLDMYTDEAYVARVDLRYLIKPQVHLRYASFTLQALKQAAKIVGQLGHGPLAAQLINRAAAVEAESQLAYAKVDDGMAGQKIYEMVVGGKK</sequence>
<reference evidence="2 3" key="1">
    <citation type="journal article" date="2023" name="Mol. Phylogenet. Evol.">
        <title>Genome-scale phylogeny and comparative genomics of the fungal order Sordariales.</title>
        <authorList>
            <person name="Hensen N."/>
            <person name="Bonometti L."/>
            <person name="Westerberg I."/>
            <person name="Brannstrom I.O."/>
            <person name="Guillou S."/>
            <person name="Cros-Aarteil S."/>
            <person name="Calhoun S."/>
            <person name="Haridas S."/>
            <person name="Kuo A."/>
            <person name="Mondo S."/>
            <person name="Pangilinan J."/>
            <person name="Riley R."/>
            <person name="LaButti K."/>
            <person name="Andreopoulos B."/>
            <person name="Lipzen A."/>
            <person name="Chen C."/>
            <person name="Yan M."/>
            <person name="Daum C."/>
            <person name="Ng V."/>
            <person name="Clum A."/>
            <person name="Steindorff A."/>
            <person name="Ohm R.A."/>
            <person name="Martin F."/>
            <person name="Silar P."/>
            <person name="Natvig D.O."/>
            <person name="Lalanne C."/>
            <person name="Gautier V."/>
            <person name="Ament-Velasquez S.L."/>
            <person name="Kruys A."/>
            <person name="Hutchinson M.I."/>
            <person name="Powell A.J."/>
            <person name="Barry K."/>
            <person name="Miller A.N."/>
            <person name="Grigoriev I.V."/>
            <person name="Debuchy R."/>
            <person name="Gladieux P."/>
            <person name="Hiltunen Thoren M."/>
            <person name="Johannesson H."/>
        </authorList>
    </citation>
    <scope>NUCLEOTIDE SEQUENCE [LARGE SCALE GENOMIC DNA]</scope>
    <source>
        <strain evidence="2 3">FGSC 10403</strain>
    </source>
</reference>
<dbReference type="GeneID" id="87878333"/>